<dbReference type="AlphaFoldDB" id="A0A7X6KXR6"/>
<dbReference type="PANTHER" id="PTHR11727">
    <property type="entry name" value="DIMETHYLADENOSINE TRANSFERASE"/>
    <property type="match status" value="1"/>
</dbReference>
<keyword evidence="9" id="KW-1185">Reference proteome</keyword>
<dbReference type="PROSITE" id="PS51689">
    <property type="entry name" value="SAM_RNA_A_N6_MT"/>
    <property type="match status" value="1"/>
</dbReference>
<dbReference type="NCBIfam" id="NF000499">
    <property type="entry name" value="Erm23S_rRNA_broad"/>
    <property type="match status" value="1"/>
</dbReference>
<accession>A0A7X6KXR6</accession>
<dbReference type="PANTHER" id="PTHR11727:SF7">
    <property type="entry name" value="DIMETHYLADENOSINE TRANSFERASE-RELATED"/>
    <property type="match status" value="1"/>
</dbReference>
<comment type="similarity">
    <text evidence="5">Belongs to the class I-like SAM-binding methyltransferase superfamily. rRNA adenine N(6)-methyltransferase family.</text>
</comment>
<dbReference type="EMBL" id="JAAXOX010000012">
    <property type="protein sequence ID" value="NKY24135.1"/>
    <property type="molecule type" value="Genomic_DNA"/>
</dbReference>
<dbReference type="GO" id="GO:0003723">
    <property type="term" value="F:RNA binding"/>
    <property type="evidence" value="ECO:0007669"/>
    <property type="project" value="UniProtKB-UniRule"/>
</dbReference>
<protein>
    <submittedName>
        <fullName evidence="8">23S ribosomal RNA methyltransferase Erm</fullName>
    </submittedName>
</protein>
<dbReference type="RefSeq" id="WP_168631266.1">
    <property type="nucleotide sequence ID" value="NZ_BONL01000008.1"/>
</dbReference>
<proteinExistence type="inferred from homology"/>
<organism evidence="8 9">
    <name type="scientific">Cellulomonas denverensis</name>
    <dbReference type="NCBI Taxonomy" id="264297"/>
    <lineage>
        <taxon>Bacteria</taxon>
        <taxon>Bacillati</taxon>
        <taxon>Actinomycetota</taxon>
        <taxon>Actinomycetes</taxon>
        <taxon>Micrococcales</taxon>
        <taxon>Cellulomonadaceae</taxon>
        <taxon>Cellulomonas</taxon>
    </lineage>
</organism>
<dbReference type="GO" id="GO:0000179">
    <property type="term" value="F:rRNA (adenine-N6,N6-)-dimethyltransferase activity"/>
    <property type="evidence" value="ECO:0007669"/>
    <property type="project" value="UniProtKB-UniRule"/>
</dbReference>
<dbReference type="InterPro" id="IPR029063">
    <property type="entry name" value="SAM-dependent_MTases_sf"/>
</dbReference>
<evidence type="ECO:0000259" key="7">
    <source>
        <dbReference type="SMART" id="SM00650"/>
    </source>
</evidence>
<dbReference type="Proteomes" id="UP000581206">
    <property type="component" value="Unassembled WGS sequence"/>
</dbReference>
<feature type="binding site" evidence="5">
    <location>
        <position position="61"/>
    </location>
    <ligand>
        <name>S-adenosyl-L-methionine</name>
        <dbReference type="ChEBI" id="CHEBI:59789"/>
    </ligand>
</feature>
<dbReference type="InterPro" id="IPR020598">
    <property type="entry name" value="rRNA_Ade_methylase_Trfase_N"/>
</dbReference>
<feature type="binding site" evidence="5">
    <location>
        <position position="16"/>
    </location>
    <ligand>
        <name>S-adenosyl-L-methionine</name>
        <dbReference type="ChEBI" id="CHEBI:59789"/>
    </ligand>
</feature>
<evidence type="ECO:0000256" key="1">
    <source>
        <dbReference type="ARBA" id="ARBA00022603"/>
    </source>
</evidence>
<dbReference type="CDD" id="cd02440">
    <property type="entry name" value="AdoMet_MTases"/>
    <property type="match status" value="1"/>
</dbReference>
<keyword evidence="1 5" id="KW-0489">Methyltransferase</keyword>
<feature type="region of interest" description="Disordered" evidence="6">
    <location>
        <begin position="250"/>
        <end position="269"/>
    </location>
</feature>
<dbReference type="PROSITE" id="PS01131">
    <property type="entry name" value="RRNA_A_DIMETH"/>
    <property type="match status" value="1"/>
</dbReference>
<reference evidence="8 9" key="1">
    <citation type="submission" date="2020-04" db="EMBL/GenBank/DDBJ databases">
        <title>MicrobeNet Type strains.</title>
        <authorList>
            <person name="Nicholson A.C."/>
        </authorList>
    </citation>
    <scope>NUCLEOTIDE SEQUENCE [LARGE SCALE GENOMIC DNA]</scope>
    <source>
        <strain evidence="8 9">ATCC BAA-788</strain>
    </source>
</reference>
<gene>
    <name evidence="8" type="primary">erm</name>
    <name evidence="8" type="ORF">HGA03_15805</name>
</gene>
<dbReference type="InterPro" id="IPR020596">
    <property type="entry name" value="rRNA_Ade_Mease_Trfase_CS"/>
</dbReference>
<dbReference type="GO" id="GO:0005829">
    <property type="term" value="C:cytosol"/>
    <property type="evidence" value="ECO:0007669"/>
    <property type="project" value="TreeGrafter"/>
</dbReference>
<comment type="caution">
    <text evidence="8">The sequence shown here is derived from an EMBL/GenBank/DDBJ whole genome shotgun (WGS) entry which is preliminary data.</text>
</comment>
<evidence type="ECO:0000256" key="4">
    <source>
        <dbReference type="ARBA" id="ARBA00022884"/>
    </source>
</evidence>
<feature type="binding site" evidence="5">
    <location>
        <position position="40"/>
    </location>
    <ligand>
        <name>S-adenosyl-L-methionine</name>
        <dbReference type="ChEBI" id="CHEBI:59789"/>
    </ligand>
</feature>
<feature type="binding site" evidence="5">
    <location>
        <position position="97"/>
    </location>
    <ligand>
        <name>S-adenosyl-L-methionine</name>
        <dbReference type="ChEBI" id="CHEBI:59789"/>
    </ligand>
</feature>
<evidence type="ECO:0000256" key="3">
    <source>
        <dbReference type="ARBA" id="ARBA00022691"/>
    </source>
</evidence>
<keyword evidence="3 5" id="KW-0949">S-adenosyl-L-methionine</keyword>
<dbReference type="Gene3D" id="3.40.50.150">
    <property type="entry name" value="Vaccinia Virus protein VP39"/>
    <property type="match status" value="1"/>
</dbReference>
<evidence type="ECO:0000256" key="2">
    <source>
        <dbReference type="ARBA" id="ARBA00022679"/>
    </source>
</evidence>
<sequence length="269" mass="29416">MRSDHGGRHELGQNFLHHPPTVRRVVDLVADACGPILELGAGDGALTVPLSRLGRPLTAIELDEHRARRLAARLPAVRVRRADALTVPLDAPVVVGNVPFHLTTPILRRLLDDDSWQHAVLLTQWEVARKRAGVGGRTLLTAQSDPWVAASLHGRVPAEAFRPRPGVDGGLLVLRRRERPLVPVSERRRYREFVRQVFQGRGRGIGQILGGRAGGELRRLGVPSSALPRELTPEQWAGLWAAVGRRAAPVGAARGRPGERGRPRGGWRA</sequence>
<evidence type="ECO:0000313" key="9">
    <source>
        <dbReference type="Proteomes" id="UP000581206"/>
    </source>
</evidence>
<evidence type="ECO:0000256" key="6">
    <source>
        <dbReference type="SAM" id="MobiDB-lite"/>
    </source>
</evidence>
<evidence type="ECO:0000256" key="5">
    <source>
        <dbReference type="PROSITE-ProRule" id="PRU01026"/>
    </source>
</evidence>
<feature type="binding site" evidence="5">
    <location>
        <position position="14"/>
    </location>
    <ligand>
        <name>S-adenosyl-L-methionine</name>
        <dbReference type="ChEBI" id="CHEBI:59789"/>
    </ligand>
</feature>
<dbReference type="SUPFAM" id="SSF53335">
    <property type="entry name" value="S-adenosyl-L-methionine-dependent methyltransferases"/>
    <property type="match status" value="1"/>
</dbReference>
<dbReference type="Pfam" id="PF00398">
    <property type="entry name" value="RrnaAD"/>
    <property type="match status" value="1"/>
</dbReference>
<dbReference type="InterPro" id="IPR001737">
    <property type="entry name" value="KsgA/Erm"/>
</dbReference>
<evidence type="ECO:0000313" key="8">
    <source>
        <dbReference type="EMBL" id="NKY24135.1"/>
    </source>
</evidence>
<keyword evidence="2 5" id="KW-0808">Transferase</keyword>
<keyword evidence="4 5" id="KW-0694">RNA-binding</keyword>
<feature type="binding site" evidence="5">
    <location>
        <position position="83"/>
    </location>
    <ligand>
        <name>S-adenosyl-L-methionine</name>
        <dbReference type="ChEBI" id="CHEBI:59789"/>
    </ligand>
</feature>
<dbReference type="SMART" id="SM00650">
    <property type="entry name" value="rADc"/>
    <property type="match status" value="1"/>
</dbReference>
<name>A0A7X6KXR6_9CELL</name>
<feature type="domain" description="Ribosomal RNA adenine methylase transferase N-terminal" evidence="7">
    <location>
        <begin position="21"/>
        <end position="178"/>
    </location>
</feature>